<evidence type="ECO:0000256" key="1">
    <source>
        <dbReference type="SAM" id="Phobius"/>
    </source>
</evidence>
<keyword evidence="1" id="KW-0812">Transmembrane</keyword>
<keyword evidence="4" id="KW-1185">Reference proteome</keyword>
<dbReference type="InterPro" id="IPR011652">
    <property type="entry name" value="MORN_2"/>
</dbReference>
<evidence type="ECO:0000256" key="2">
    <source>
        <dbReference type="SAM" id="SignalP"/>
    </source>
</evidence>
<name>A0A510JIU1_9FUSO</name>
<dbReference type="AlphaFoldDB" id="A0A510JIU1"/>
<reference evidence="3 4" key="1">
    <citation type="submission" date="2019-07" db="EMBL/GenBank/DDBJ databases">
        <title>Complete Genome Sequence of Leptotrichia hofstadii Strain JCM16775.</title>
        <authorList>
            <person name="Watanabe S."/>
            <person name="Cui L."/>
        </authorList>
    </citation>
    <scope>NUCLEOTIDE SEQUENCE [LARGE SCALE GENOMIC DNA]</scope>
    <source>
        <strain evidence="3 4">JCM16775</strain>
    </source>
</reference>
<feature type="chain" id="PRO_5022131606" evidence="2">
    <location>
        <begin position="22"/>
        <end position="325"/>
    </location>
</feature>
<dbReference type="RefSeq" id="WP_026745335.1">
    <property type="nucleotide sequence ID" value="NZ_AP019823.1"/>
</dbReference>
<organism evidence="3 4">
    <name type="scientific">Leptotrichia hofstadii</name>
    <dbReference type="NCBI Taxonomy" id="157688"/>
    <lineage>
        <taxon>Bacteria</taxon>
        <taxon>Fusobacteriati</taxon>
        <taxon>Fusobacteriota</taxon>
        <taxon>Fusobacteriia</taxon>
        <taxon>Fusobacteriales</taxon>
        <taxon>Leptotrichiaceae</taxon>
        <taxon>Leptotrichia</taxon>
    </lineage>
</organism>
<dbReference type="OrthoDB" id="81505at2"/>
<proteinExistence type="predicted"/>
<dbReference type="SUPFAM" id="SSF82185">
    <property type="entry name" value="Histone H3 K4-specific methyltransferase SET7/9 N-terminal domain"/>
    <property type="match status" value="1"/>
</dbReference>
<protein>
    <submittedName>
        <fullName evidence="3">MORN repeat protein</fullName>
    </submittedName>
</protein>
<dbReference type="Proteomes" id="UP000321892">
    <property type="component" value="Chromosome"/>
</dbReference>
<evidence type="ECO:0000313" key="3">
    <source>
        <dbReference type="EMBL" id="BBM37753.1"/>
    </source>
</evidence>
<sequence length="325" mass="37536">MCRKNLFVLFFIFFISSVVLAASVRNVKIEQTEVKNEVLYIAGENEPFTGIVQKFYEDGNLEIESEFKEGILDGVSKSYYKNTKLEMEGFYTEGRKNGVFKEYYENGKIKSEINYSYDLKEGLAKTYYSNGNVEAEGNFENGEEIGTTRVYYENGKLKEEIPYTKGVINGHNIQYSENGKVLKKTFYDNGVEYKGIPSETIVLIIAVIIIVILIVIKIARTLPSFKLLEDYQKEWILKKFIEYDNGDENLYSSYRLNGCGTGFYTVRTFTVYNEKIKVLAKMISVFFIPIPFALGYLVCYDNKKIICSISKEHFNILKKEIKEQL</sequence>
<dbReference type="Gene3D" id="2.20.110.10">
    <property type="entry name" value="Histone H3 K4-specific methyltransferase SET7/9 N-terminal domain"/>
    <property type="match status" value="2"/>
</dbReference>
<dbReference type="Pfam" id="PF07661">
    <property type="entry name" value="MORN_2"/>
    <property type="match status" value="6"/>
</dbReference>
<feature type="transmembrane region" description="Helical" evidence="1">
    <location>
        <begin position="201"/>
        <end position="219"/>
    </location>
</feature>
<gene>
    <name evidence="3" type="ORF">JCM16775_0443</name>
</gene>
<keyword evidence="2" id="KW-0732">Signal</keyword>
<keyword evidence="1" id="KW-0472">Membrane</keyword>
<dbReference type="KEGG" id="lhf:JCM16775_0443"/>
<feature type="signal peptide" evidence="2">
    <location>
        <begin position="1"/>
        <end position="21"/>
    </location>
</feature>
<evidence type="ECO:0000313" key="4">
    <source>
        <dbReference type="Proteomes" id="UP000321892"/>
    </source>
</evidence>
<dbReference type="EMBL" id="AP019823">
    <property type="protein sequence ID" value="BBM37753.1"/>
    <property type="molecule type" value="Genomic_DNA"/>
</dbReference>
<feature type="transmembrane region" description="Helical" evidence="1">
    <location>
        <begin position="278"/>
        <end position="298"/>
    </location>
</feature>
<keyword evidence="1" id="KW-1133">Transmembrane helix</keyword>
<accession>A0A510JIU1</accession>